<name>A0AAE3MDV2_9BACT</name>
<dbReference type="Pfam" id="PF00109">
    <property type="entry name" value="ketoacyl-synt"/>
    <property type="match status" value="1"/>
</dbReference>
<protein>
    <submittedName>
        <fullName evidence="2">Beta-ketoacyl synthase chain length factor</fullName>
    </submittedName>
</protein>
<accession>A0AAE3MDV2</accession>
<gene>
    <name evidence="2" type="ORF">OM074_09135</name>
</gene>
<evidence type="ECO:0000313" key="3">
    <source>
        <dbReference type="Proteomes" id="UP001207408"/>
    </source>
</evidence>
<dbReference type="RefSeq" id="WP_301199157.1">
    <property type="nucleotide sequence ID" value="NZ_JAPDPI010000016.1"/>
</dbReference>
<dbReference type="Proteomes" id="UP001207408">
    <property type="component" value="Unassembled WGS sequence"/>
</dbReference>
<dbReference type="InterPro" id="IPR014030">
    <property type="entry name" value="Ketoacyl_synth_N"/>
</dbReference>
<sequence>MGIYIKSIVAISAHDTFECNHLPLTLESYTKWMKCRTPEFKKYIPPKVLRRMNRFNRINLVCAKKSLENLGIERPDAIITATSMGCVDDSERFLNQILDNDEMLLTPTSFIQSTHNAVGSNLALAYDCKGYNVVYTHDDSAFETVLLDAGVRLKSEGVNNILIGAADELTEENYGLKKTVNQWKTEQEDNLSIKNSKTKGTIPGEGATFMMVSESPENAELELIGVEVFYALPPEISLEDKVLSFLVSNGVSKDDIDSVVLGLNGDCENDLSYKGFITGFCNDKNVLYYKHICGNYHSDGAFSLWFVSKIASGEELPQYAVIHRADKEVGRERGVLRNVLLVKHANNRNFSFVLVKGV</sequence>
<keyword evidence="3" id="KW-1185">Reference proteome</keyword>
<dbReference type="InterPro" id="IPR016039">
    <property type="entry name" value="Thiolase-like"/>
</dbReference>
<dbReference type="SUPFAM" id="SSF53901">
    <property type="entry name" value="Thiolase-like"/>
    <property type="match status" value="1"/>
</dbReference>
<dbReference type="Gene3D" id="3.40.47.10">
    <property type="match status" value="1"/>
</dbReference>
<evidence type="ECO:0000259" key="1">
    <source>
        <dbReference type="Pfam" id="PF00109"/>
    </source>
</evidence>
<organism evidence="2 3">
    <name type="scientific">Plebeiibacterium marinum</name>
    <dbReference type="NCBI Taxonomy" id="2992111"/>
    <lineage>
        <taxon>Bacteria</taxon>
        <taxon>Pseudomonadati</taxon>
        <taxon>Bacteroidota</taxon>
        <taxon>Bacteroidia</taxon>
        <taxon>Marinilabiliales</taxon>
        <taxon>Marinilabiliaceae</taxon>
        <taxon>Plebeiibacterium</taxon>
    </lineage>
</organism>
<reference evidence="2" key="1">
    <citation type="submission" date="2022-10" db="EMBL/GenBank/DDBJ databases">
        <authorList>
            <person name="Yu W.X."/>
        </authorList>
    </citation>
    <scope>NUCLEOTIDE SEQUENCE</scope>
    <source>
        <strain evidence="2">D04</strain>
    </source>
</reference>
<feature type="domain" description="Beta-ketoacyl synthase-like N-terminal" evidence="1">
    <location>
        <begin position="39"/>
        <end position="214"/>
    </location>
</feature>
<dbReference type="AlphaFoldDB" id="A0AAE3MDV2"/>
<dbReference type="EMBL" id="JAPDPI010000016">
    <property type="protein sequence ID" value="MCW3805791.1"/>
    <property type="molecule type" value="Genomic_DNA"/>
</dbReference>
<comment type="caution">
    <text evidence="2">The sequence shown here is derived from an EMBL/GenBank/DDBJ whole genome shotgun (WGS) entry which is preliminary data.</text>
</comment>
<dbReference type="GO" id="GO:0016746">
    <property type="term" value="F:acyltransferase activity"/>
    <property type="evidence" value="ECO:0007669"/>
    <property type="project" value="InterPro"/>
</dbReference>
<evidence type="ECO:0000313" key="2">
    <source>
        <dbReference type="EMBL" id="MCW3805791.1"/>
    </source>
</evidence>
<proteinExistence type="predicted"/>